<dbReference type="Pfam" id="PF22042">
    <property type="entry name" value="EF-G_D2"/>
    <property type="match status" value="1"/>
</dbReference>
<feature type="compositionally biased region" description="Basic and acidic residues" evidence="8">
    <location>
        <begin position="276"/>
        <end position="286"/>
    </location>
</feature>
<dbReference type="SUPFAM" id="SSF50447">
    <property type="entry name" value="Translation proteins"/>
    <property type="match status" value="2"/>
</dbReference>
<dbReference type="FunFam" id="2.40.30.10:FF:000008">
    <property type="entry name" value="Translation initiation factor IF-2"/>
    <property type="match status" value="1"/>
</dbReference>
<keyword evidence="3" id="KW-0547">Nucleotide-binding</keyword>
<keyword evidence="11" id="KW-1185">Reference proteome</keyword>
<dbReference type="GO" id="GO:0005737">
    <property type="term" value="C:cytoplasm"/>
    <property type="evidence" value="ECO:0007669"/>
    <property type="project" value="TreeGrafter"/>
</dbReference>
<proteinExistence type="inferred from homology"/>
<dbReference type="PROSITE" id="PS51722">
    <property type="entry name" value="G_TR_2"/>
    <property type="match status" value="1"/>
</dbReference>
<feature type="region of interest" description="Disordered" evidence="8">
    <location>
        <begin position="176"/>
        <end position="205"/>
    </location>
</feature>
<dbReference type="STRING" id="52838.A0A4S8JLJ7"/>
<dbReference type="InterPro" id="IPR023115">
    <property type="entry name" value="TIF_IF2_dom3"/>
</dbReference>
<feature type="region of interest" description="Disordered" evidence="8">
    <location>
        <begin position="217"/>
        <end position="372"/>
    </location>
</feature>
<keyword evidence="4" id="KW-0648">Protein biosynthesis</keyword>
<dbReference type="CDD" id="cd01887">
    <property type="entry name" value="IF2_eIF5B"/>
    <property type="match status" value="1"/>
</dbReference>
<dbReference type="InterPro" id="IPR015760">
    <property type="entry name" value="TIF_IF2"/>
</dbReference>
<dbReference type="Pfam" id="PF11987">
    <property type="entry name" value="IF-2"/>
    <property type="match status" value="1"/>
</dbReference>
<dbReference type="InterPro" id="IPR006847">
    <property type="entry name" value="IF2_N"/>
</dbReference>
<dbReference type="EMBL" id="PYDT01000004">
    <property type="protein sequence ID" value="THU62735.1"/>
    <property type="molecule type" value="Genomic_DNA"/>
</dbReference>
<feature type="compositionally biased region" description="Low complexity" evidence="8">
    <location>
        <begin position="117"/>
        <end position="126"/>
    </location>
</feature>
<feature type="domain" description="Tr-type G" evidence="9">
    <location>
        <begin position="477"/>
        <end position="667"/>
    </location>
</feature>
<evidence type="ECO:0000256" key="6">
    <source>
        <dbReference type="ARBA" id="ARBA00025162"/>
    </source>
</evidence>
<dbReference type="Pfam" id="PF04760">
    <property type="entry name" value="IF2_N"/>
    <property type="match status" value="1"/>
</dbReference>
<accession>A0A4S8JLJ7</accession>
<dbReference type="PANTHER" id="PTHR43381">
    <property type="entry name" value="TRANSLATION INITIATION FACTOR IF-2-RELATED"/>
    <property type="match status" value="1"/>
</dbReference>
<dbReference type="SUPFAM" id="SSF52156">
    <property type="entry name" value="Initiation factor IF2/eIF5b, domain 3"/>
    <property type="match status" value="1"/>
</dbReference>
<dbReference type="Gene3D" id="3.40.50.10050">
    <property type="entry name" value="Translation initiation factor IF- 2, domain 3"/>
    <property type="match status" value="1"/>
</dbReference>
<dbReference type="Proteomes" id="UP000317650">
    <property type="component" value="Chromosome 1"/>
</dbReference>
<dbReference type="GO" id="GO:0003924">
    <property type="term" value="F:GTPase activity"/>
    <property type="evidence" value="ECO:0007669"/>
    <property type="project" value="InterPro"/>
</dbReference>
<dbReference type="AlphaFoldDB" id="A0A4S8JLJ7"/>
<dbReference type="InterPro" id="IPR009000">
    <property type="entry name" value="Transl_B-barrel_sf"/>
</dbReference>
<dbReference type="InterPro" id="IPR027417">
    <property type="entry name" value="P-loop_NTPase"/>
</dbReference>
<dbReference type="SUPFAM" id="SSF52540">
    <property type="entry name" value="P-loop containing nucleoside triphosphate hydrolases"/>
    <property type="match status" value="1"/>
</dbReference>
<dbReference type="FunFam" id="3.40.50.10050:FF:000001">
    <property type="entry name" value="Translation initiation factor IF-2"/>
    <property type="match status" value="1"/>
</dbReference>
<dbReference type="InterPro" id="IPR036925">
    <property type="entry name" value="TIF_IF2_dom3_sf"/>
</dbReference>
<feature type="region of interest" description="Disordered" evidence="8">
    <location>
        <begin position="101"/>
        <end position="143"/>
    </location>
</feature>
<gene>
    <name evidence="10" type="ORF">C4D60_Mb01t08260</name>
</gene>
<comment type="function">
    <text evidence="6">One of the essential components for the initiation of protein synthesis. Protects formylmethionyl-tRNA from spontaneous hydrolysis and promotes its binding to the 30S ribosomal subunits. Also involved in the hydrolysis of GTP during the formation of the 70S ribosomal complex.</text>
</comment>
<dbReference type="InterPro" id="IPR000795">
    <property type="entry name" value="T_Tr_GTP-bd_dom"/>
</dbReference>
<dbReference type="Gene3D" id="3.40.50.300">
    <property type="entry name" value="P-loop containing nucleotide triphosphate hydrolases"/>
    <property type="match status" value="1"/>
</dbReference>
<comment type="caution">
    <text evidence="10">The sequence shown here is derived from an EMBL/GenBank/DDBJ whole genome shotgun (WGS) entry which is preliminary data.</text>
</comment>
<feature type="compositionally biased region" description="Pro residues" evidence="8">
    <location>
        <begin position="243"/>
        <end position="255"/>
    </location>
</feature>
<feature type="compositionally biased region" description="Basic and acidic residues" evidence="8">
    <location>
        <begin position="218"/>
        <end position="229"/>
    </location>
</feature>
<dbReference type="GO" id="GO:0005525">
    <property type="term" value="F:GTP binding"/>
    <property type="evidence" value="ECO:0007669"/>
    <property type="project" value="UniProtKB-KW"/>
</dbReference>
<dbReference type="GO" id="GO:0003743">
    <property type="term" value="F:translation initiation factor activity"/>
    <property type="evidence" value="ECO:0007669"/>
    <property type="project" value="UniProtKB-KW"/>
</dbReference>
<dbReference type="HAMAP" id="MF_00100_B">
    <property type="entry name" value="IF_2_B"/>
    <property type="match status" value="1"/>
</dbReference>
<dbReference type="CDD" id="cd03692">
    <property type="entry name" value="mtIF2_IVc"/>
    <property type="match status" value="1"/>
</dbReference>
<keyword evidence="5" id="KW-0342">GTP-binding</keyword>
<evidence type="ECO:0000259" key="9">
    <source>
        <dbReference type="PROSITE" id="PS51722"/>
    </source>
</evidence>
<evidence type="ECO:0000256" key="5">
    <source>
        <dbReference type="ARBA" id="ARBA00023134"/>
    </source>
</evidence>
<reference evidence="10 11" key="1">
    <citation type="journal article" date="2019" name="Nat. Plants">
        <title>Genome sequencing of Musa balbisiana reveals subgenome evolution and function divergence in polyploid bananas.</title>
        <authorList>
            <person name="Yao X."/>
        </authorList>
    </citation>
    <scope>NUCLEOTIDE SEQUENCE [LARGE SCALE GENOMIC DNA]</scope>
    <source>
        <strain evidence="11">cv. DH-PKW</strain>
        <tissue evidence="10">Leaves</tissue>
    </source>
</reference>
<evidence type="ECO:0000256" key="3">
    <source>
        <dbReference type="ARBA" id="ARBA00022741"/>
    </source>
</evidence>
<sequence length="1059" mass="113245">MASPASLASLGSARPVCSPGVFEVSSSAVTVRRIHVVSSIRFSSFYGSMQWPVARGRFCKCMVTTNLIEERGIPVSSESTFKVSNSSVSRNDDADLILKPAPKPVLRAPPNGQLDPSNSASSNWSSDKAVREKPAAPLEDSEEMMESLGEVLDKVEKLETANAVKFGGKDIKDTGVSNGSTKSGRPANATLATRKSKTTKSVWRRGNPVASVQNAVKEPAKVKEEEEKNSSTTTGVNALGAPPIAPLKPQMPSPARPKLQAKPPVAPPTIPAAKTPDVRRERKPILIDKFSSKKPGIDPIAAEAILATPLKPAKGPPPTKAKDDRRKKSSSTGSLRRRMVDDGEISEEEASELNVPIPGVTEPRKGRKWSKASRKAARLQAAKAAEPVKVEILEVGKEGMLTEELAYNLAVSGADILAFLYTRGVKPNAVQTLDKDIVKMICKEYDVEVIEVDPVRVEEMAKKKEVLDEEDLDMLEDRPPVITIMGHVDHGKLLEELNPCTNGRLISLFGNLDSQTTLLDYIRKSRVVASEAGGITQGIGAYKVLVPVDGKPRPCVFLDTPGHEAFGAMRARGARVTDIVIIVVAADDGVRPQTNEAIAHAKAAGVPIIDKDGANPERAMQELSSVGLMPELWGGDIPMVQISALKGENVDELLETVMLVAEYLIQIFHNLKLQELKANPKRNAKGTVIEAGLDKAKGAVATLIVQNGTLKKGDVVVCGAAFGKVRAMFDDRGGRVDEAGPSMAVQKCIAYITMMFSIGLLEIDCEDFFPIMVIGLSSVPIAGDEFEVVESLDVARQTAEACAESLQAARISAKAGETKVTLSSIASAVASGKQSGLDVHQLNIILKVDVQGSIEAIRQALQVLPRDNVNLKFLLQAPGEVSTSDVDLAVASEAIIFGFNVKAPGSVKGYADKKNVEIRLYRVIYDLIDDMRNAMEGLLEPVEEQVPIGTADVRATFGSGSGRVAGCMVAEGKVVKDCGVRVVRNGKTVHTGTIDSLRRVKEDVKEVGAGLECGIGVNDFDDWEAGDVIEAFNTVKKRRTLEEASATVTAALVGAGIEL</sequence>
<dbReference type="CDD" id="cd03702">
    <property type="entry name" value="IF2_mtIF2_II"/>
    <property type="match status" value="1"/>
</dbReference>
<dbReference type="Pfam" id="PF00009">
    <property type="entry name" value="GTP_EFTU"/>
    <property type="match status" value="1"/>
</dbReference>
<name>A0A4S8JLJ7_MUSBA</name>
<evidence type="ECO:0000256" key="7">
    <source>
        <dbReference type="ARBA" id="ARBA00044105"/>
    </source>
</evidence>
<evidence type="ECO:0000256" key="4">
    <source>
        <dbReference type="ARBA" id="ARBA00022917"/>
    </source>
</evidence>
<dbReference type="NCBIfam" id="TIGR00231">
    <property type="entry name" value="small_GTP"/>
    <property type="match status" value="1"/>
</dbReference>
<dbReference type="InterPro" id="IPR044145">
    <property type="entry name" value="IF2_II"/>
</dbReference>
<organism evidence="10 11">
    <name type="scientific">Musa balbisiana</name>
    <name type="common">Banana</name>
    <dbReference type="NCBI Taxonomy" id="52838"/>
    <lineage>
        <taxon>Eukaryota</taxon>
        <taxon>Viridiplantae</taxon>
        <taxon>Streptophyta</taxon>
        <taxon>Embryophyta</taxon>
        <taxon>Tracheophyta</taxon>
        <taxon>Spermatophyta</taxon>
        <taxon>Magnoliopsida</taxon>
        <taxon>Liliopsida</taxon>
        <taxon>Zingiberales</taxon>
        <taxon>Musaceae</taxon>
        <taxon>Musa</taxon>
    </lineage>
</organism>
<evidence type="ECO:0000256" key="1">
    <source>
        <dbReference type="ARBA" id="ARBA00007733"/>
    </source>
</evidence>
<dbReference type="InterPro" id="IPR000178">
    <property type="entry name" value="TF_IF2_bacterial-like"/>
</dbReference>
<evidence type="ECO:0000256" key="8">
    <source>
        <dbReference type="SAM" id="MobiDB-lite"/>
    </source>
</evidence>
<evidence type="ECO:0000313" key="10">
    <source>
        <dbReference type="EMBL" id="THU62735.1"/>
    </source>
</evidence>
<evidence type="ECO:0000313" key="11">
    <source>
        <dbReference type="Proteomes" id="UP000317650"/>
    </source>
</evidence>
<dbReference type="InterPro" id="IPR005225">
    <property type="entry name" value="Small_GTP-bd"/>
</dbReference>
<dbReference type="InterPro" id="IPR053905">
    <property type="entry name" value="EF-G-like_DII"/>
</dbReference>
<dbReference type="PANTHER" id="PTHR43381:SF5">
    <property type="entry name" value="TR-TYPE G DOMAIN-CONTAINING PROTEIN"/>
    <property type="match status" value="1"/>
</dbReference>
<keyword evidence="2" id="KW-0396">Initiation factor</keyword>
<dbReference type="Gene3D" id="2.40.30.10">
    <property type="entry name" value="Translation factors"/>
    <property type="match status" value="2"/>
</dbReference>
<evidence type="ECO:0000256" key="2">
    <source>
        <dbReference type="ARBA" id="ARBA00022540"/>
    </source>
</evidence>
<comment type="similarity">
    <text evidence="1">Belongs to the TRAFAC class translation factor GTPase superfamily. Classic translation factor GTPase family. IF-2 subfamily.</text>
</comment>
<dbReference type="PROSITE" id="PS01176">
    <property type="entry name" value="IF2"/>
    <property type="match status" value="1"/>
</dbReference>
<feature type="compositionally biased region" description="Acidic residues" evidence="8">
    <location>
        <begin position="342"/>
        <end position="351"/>
    </location>
</feature>
<protein>
    <recommendedName>
        <fullName evidence="7">Translation initiation factor IF-2, chloroplastic</fullName>
    </recommendedName>
</protein>